<organism evidence="1 2">
    <name type="scientific">Pseudomonas fluorescens</name>
    <dbReference type="NCBI Taxonomy" id="294"/>
    <lineage>
        <taxon>Bacteria</taxon>
        <taxon>Pseudomonadati</taxon>
        <taxon>Pseudomonadota</taxon>
        <taxon>Gammaproteobacteria</taxon>
        <taxon>Pseudomonadales</taxon>
        <taxon>Pseudomonadaceae</taxon>
        <taxon>Pseudomonas</taxon>
    </lineage>
</organism>
<dbReference type="RefSeq" id="WP_056786108.1">
    <property type="nucleotide sequence ID" value="NZ_LCYC01000065.1"/>
</dbReference>
<dbReference type="Proteomes" id="UP000063434">
    <property type="component" value="Unassembled WGS sequence"/>
</dbReference>
<dbReference type="EMBL" id="LCYC01000065">
    <property type="protein sequence ID" value="KWV69674.1"/>
    <property type="molecule type" value="Genomic_DNA"/>
</dbReference>
<accession>A0A125QCS6</accession>
<proteinExistence type="predicted"/>
<comment type="caution">
    <text evidence="1">The sequence shown here is derived from an EMBL/GenBank/DDBJ whole genome shotgun (WGS) entry which is preliminary data.</text>
</comment>
<evidence type="ECO:0000313" key="2">
    <source>
        <dbReference type="Proteomes" id="UP000063434"/>
    </source>
</evidence>
<gene>
    <name evidence="1" type="ORF">PFL603g_06379</name>
</gene>
<sequence length="351" mass="38415">MTPAQIIQAIEGMEPAMQRAYLDQVKAVVSAATVAEVERLIAEEDEDGLVALLSLGALSVFLELARSVFIAGAKFEVKAIVIPRDLGRFEFDARAPVAEKWVSAKAEEIRANSAIDVRAAIREVMGSRSRVVGWPSAQPATAQVEVSATPMVRTPRQAALDLLGRVSAQTGSRSGGVIGLPGNYAQYVLNARSQLLGGNPDEMRKYLQRKRRDRRFDGIVNRAIKAGTPVAQADVDKIAGRYADRLMKTYAEMLSKAEALESFGAGRDQVYEQLISQGLDRDSVTKTWRDRGDKKVRHTHSVMGGQEVQKDQPFQSPNGALLRYPGDSALGAGWSERANCRCSAIYKIRRK</sequence>
<dbReference type="PATRIC" id="fig|294.195.peg.6774"/>
<dbReference type="AlphaFoldDB" id="A0A125QCS6"/>
<reference evidence="1 2" key="1">
    <citation type="submission" date="2015-05" db="EMBL/GenBank/DDBJ databases">
        <title>A genomic and transcriptomic approach to investigate the blue pigment phenotype in Pseudomonas fluorescens.</title>
        <authorList>
            <person name="Andreani N.A."/>
            <person name="Cardazzo B."/>
        </authorList>
    </citation>
    <scope>NUCLEOTIDE SEQUENCE [LARGE SCALE GENOMIC DNA]</scope>
    <source>
        <strain evidence="1 2">Ps_40</strain>
    </source>
</reference>
<name>A0A125QCS6_PSEFL</name>
<evidence type="ECO:0008006" key="3">
    <source>
        <dbReference type="Google" id="ProtNLM"/>
    </source>
</evidence>
<evidence type="ECO:0000313" key="1">
    <source>
        <dbReference type="EMBL" id="KWV69674.1"/>
    </source>
</evidence>
<protein>
    <recommendedName>
        <fullName evidence="3">Phage head morphogenesis domain-containing protein</fullName>
    </recommendedName>
</protein>